<keyword evidence="5" id="KW-0631">Potassium channel</keyword>
<feature type="domain" description="Ion transport" evidence="13">
    <location>
        <begin position="37"/>
        <end position="259"/>
    </location>
</feature>
<evidence type="ECO:0000313" key="15">
    <source>
        <dbReference type="Proteomes" id="UP000245934"/>
    </source>
</evidence>
<feature type="transmembrane region" description="Helical" evidence="12">
    <location>
        <begin position="171"/>
        <end position="193"/>
    </location>
</feature>
<evidence type="ECO:0000256" key="1">
    <source>
        <dbReference type="ARBA" id="ARBA00004141"/>
    </source>
</evidence>
<keyword evidence="2" id="KW-0813">Transport</keyword>
<evidence type="ECO:0000256" key="9">
    <source>
        <dbReference type="ARBA" id="ARBA00023065"/>
    </source>
</evidence>
<dbReference type="InterPro" id="IPR028325">
    <property type="entry name" value="VG_K_chnl"/>
</dbReference>
<comment type="subcellular location">
    <subcellularLocation>
        <location evidence="1">Membrane</location>
        <topology evidence="1">Multi-pass membrane protein</topology>
    </subcellularLocation>
</comment>
<evidence type="ECO:0000256" key="5">
    <source>
        <dbReference type="ARBA" id="ARBA00022826"/>
    </source>
</evidence>
<dbReference type="PANTHER" id="PTHR11537:SF254">
    <property type="entry name" value="POTASSIUM VOLTAGE-GATED CHANNEL PROTEIN SHAB"/>
    <property type="match status" value="1"/>
</dbReference>
<evidence type="ECO:0000259" key="13">
    <source>
        <dbReference type="Pfam" id="PF00520"/>
    </source>
</evidence>
<keyword evidence="11 14" id="KW-0407">Ion channel</keyword>
<keyword evidence="8 12" id="KW-1133">Transmembrane helix</keyword>
<proteinExistence type="predicted"/>
<keyword evidence="15" id="KW-1185">Reference proteome</keyword>
<gene>
    <name evidence="14" type="ORF">DLD82_07250</name>
</gene>
<dbReference type="PANTHER" id="PTHR11537">
    <property type="entry name" value="VOLTAGE-GATED POTASSIUM CHANNEL"/>
    <property type="match status" value="1"/>
</dbReference>
<keyword evidence="4 12" id="KW-0812">Transmembrane</keyword>
<dbReference type="EMBL" id="QGMZ01000014">
    <property type="protein sequence ID" value="PWR75010.1"/>
    <property type="molecule type" value="Genomic_DNA"/>
</dbReference>
<dbReference type="GO" id="GO:0008076">
    <property type="term" value="C:voltage-gated potassium channel complex"/>
    <property type="evidence" value="ECO:0007669"/>
    <property type="project" value="InterPro"/>
</dbReference>
<dbReference type="Gene3D" id="1.10.287.70">
    <property type="match status" value="1"/>
</dbReference>
<dbReference type="InterPro" id="IPR027359">
    <property type="entry name" value="Volt_channel_dom_sf"/>
</dbReference>
<evidence type="ECO:0000256" key="10">
    <source>
        <dbReference type="ARBA" id="ARBA00023136"/>
    </source>
</evidence>
<evidence type="ECO:0000256" key="3">
    <source>
        <dbReference type="ARBA" id="ARBA00022538"/>
    </source>
</evidence>
<feature type="transmembrane region" description="Helical" evidence="12">
    <location>
        <begin position="68"/>
        <end position="86"/>
    </location>
</feature>
<keyword evidence="9" id="KW-0406">Ion transport</keyword>
<dbReference type="PRINTS" id="PR00169">
    <property type="entry name" value="KCHANNEL"/>
</dbReference>
<evidence type="ECO:0000256" key="2">
    <source>
        <dbReference type="ARBA" id="ARBA00022448"/>
    </source>
</evidence>
<evidence type="ECO:0000256" key="4">
    <source>
        <dbReference type="ARBA" id="ARBA00022692"/>
    </source>
</evidence>
<accession>A0A2V2N8K6</accession>
<evidence type="ECO:0000256" key="11">
    <source>
        <dbReference type="ARBA" id="ARBA00023303"/>
    </source>
</evidence>
<dbReference type="SUPFAM" id="SSF81324">
    <property type="entry name" value="Voltage-gated potassium channels"/>
    <property type="match status" value="1"/>
</dbReference>
<keyword evidence="3" id="KW-0633">Potassium transport</keyword>
<protein>
    <submittedName>
        <fullName evidence="14">Potassium channel protein</fullName>
    </submittedName>
</protein>
<feature type="transmembrane region" description="Helical" evidence="12">
    <location>
        <begin position="106"/>
        <end position="132"/>
    </location>
</feature>
<name>A0A2V2N8K6_9EURY</name>
<dbReference type="GO" id="GO:0005249">
    <property type="term" value="F:voltage-gated potassium channel activity"/>
    <property type="evidence" value="ECO:0007669"/>
    <property type="project" value="InterPro"/>
</dbReference>
<dbReference type="AlphaFoldDB" id="A0A2V2N8K6"/>
<sequence length="306" mass="35796">MTAINRITGDFLNHDISLKKKIFSIVDTGNEQGLLSKFFDWFIITLIILNLFVIFIETYVSIYVQYKAILDTFEYFTILVFTIEYILRLWTCTCYPEYRHPITGRMAYACTLNMLIDLLAIFPFYLAILLPLDPRIVKFLRLFRLFRIFKLFRYYGSTDVIWNVFRKNKEYLFTVLTVLTIFLIFVSYATYIIESDVQPEKFHDIDNAIWWAVVTLTTVGYGDVLPVTDLGKFLTIICLLIGIGIIALPTGIIASGFLEEIKLKKESKNESNHLSIVDELIKLQKLRDEGNITEEEYEFIKKKIIQ</sequence>
<feature type="transmembrane region" description="Helical" evidence="12">
    <location>
        <begin position="38"/>
        <end position="56"/>
    </location>
</feature>
<organism evidence="14 15">
    <name type="scientific">Methanospirillum stamsii</name>
    <dbReference type="NCBI Taxonomy" id="1277351"/>
    <lineage>
        <taxon>Archaea</taxon>
        <taxon>Methanobacteriati</taxon>
        <taxon>Methanobacteriota</taxon>
        <taxon>Stenosarchaea group</taxon>
        <taxon>Methanomicrobia</taxon>
        <taxon>Methanomicrobiales</taxon>
        <taxon>Methanospirillaceae</taxon>
        <taxon>Methanospirillum</taxon>
    </lineage>
</organism>
<feature type="transmembrane region" description="Helical" evidence="12">
    <location>
        <begin position="233"/>
        <end position="258"/>
    </location>
</feature>
<evidence type="ECO:0000256" key="7">
    <source>
        <dbReference type="ARBA" id="ARBA00022958"/>
    </source>
</evidence>
<dbReference type="GO" id="GO:0001508">
    <property type="term" value="P:action potential"/>
    <property type="evidence" value="ECO:0007669"/>
    <property type="project" value="TreeGrafter"/>
</dbReference>
<dbReference type="Proteomes" id="UP000245934">
    <property type="component" value="Unassembled WGS sequence"/>
</dbReference>
<evidence type="ECO:0000256" key="6">
    <source>
        <dbReference type="ARBA" id="ARBA00022882"/>
    </source>
</evidence>
<reference evidence="14 15" key="1">
    <citation type="submission" date="2018-05" db="EMBL/GenBank/DDBJ databases">
        <title>Draft genome of Methanospirillum stamsii Pt1.</title>
        <authorList>
            <person name="Dueholm M.S."/>
            <person name="Nielsen P.H."/>
            <person name="Bakmann L.F."/>
            <person name="Otzen D.E."/>
        </authorList>
    </citation>
    <scope>NUCLEOTIDE SEQUENCE [LARGE SCALE GENOMIC DNA]</scope>
    <source>
        <strain evidence="14 15">Pt1</strain>
    </source>
</reference>
<evidence type="ECO:0000313" key="14">
    <source>
        <dbReference type="EMBL" id="PWR75010.1"/>
    </source>
</evidence>
<dbReference type="Gene3D" id="1.20.120.350">
    <property type="entry name" value="Voltage-gated potassium channels. Chain C"/>
    <property type="match status" value="1"/>
</dbReference>
<keyword evidence="6" id="KW-0851">Voltage-gated channel</keyword>
<keyword evidence="7" id="KW-0630">Potassium</keyword>
<dbReference type="Pfam" id="PF00520">
    <property type="entry name" value="Ion_trans"/>
    <property type="match status" value="1"/>
</dbReference>
<evidence type="ECO:0000256" key="8">
    <source>
        <dbReference type="ARBA" id="ARBA00022989"/>
    </source>
</evidence>
<comment type="caution">
    <text evidence="14">The sequence shown here is derived from an EMBL/GenBank/DDBJ whole genome shotgun (WGS) entry which is preliminary data.</text>
</comment>
<evidence type="ECO:0000256" key="12">
    <source>
        <dbReference type="SAM" id="Phobius"/>
    </source>
</evidence>
<dbReference type="InterPro" id="IPR005821">
    <property type="entry name" value="Ion_trans_dom"/>
</dbReference>
<keyword evidence="10 12" id="KW-0472">Membrane</keyword>